<dbReference type="FunFam" id="3.40.30.10:FF:000245">
    <property type="entry name" value="Thioredoxin"/>
    <property type="match status" value="1"/>
</dbReference>
<protein>
    <recommendedName>
        <fullName evidence="2">Thioredoxin</fullName>
    </recommendedName>
</protein>
<dbReference type="InterPro" id="IPR036249">
    <property type="entry name" value="Thioredoxin-like_sf"/>
</dbReference>
<proteinExistence type="inferred from homology"/>
<evidence type="ECO:0000256" key="3">
    <source>
        <dbReference type="PIRSR" id="PIRSR000077-1"/>
    </source>
</evidence>
<keyword evidence="4" id="KW-0676">Redox-active center</keyword>
<dbReference type="InterPro" id="IPR017937">
    <property type="entry name" value="Thioredoxin_CS"/>
</dbReference>
<evidence type="ECO:0000256" key="1">
    <source>
        <dbReference type="ARBA" id="ARBA00023157"/>
    </source>
</evidence>
<dbReference type="Pfam" id="PF00085">
    <property type="entry name" value="Thioredoxin"/>
    <property type="match status" value="1"/>
</dbReference>
<dbReference type="SUPFAM" id="SSF52833">
    <property type="entry name" value="Thioredoxin-like"/>
    <property type="match status" value="1"/>
</dbReference>
<feature type="disulfide bond" description="Redox-active" evidence="4">
    <location>
        <begin position="30"/>
        <end position="33"/>
    </location>
</feature>
<dbReference type="InterPro" id="IPR005746">
    <property type="entry name" value="Thioredoxin"/>
</dbReference>
<dbReference type="Gene3D" id="3.40.30.10">
    <property type="entry name" value="Glutaredoxin"/>
    <property type="match status" value="1"/>
</dbReference>
<dbReference type="GO" id="GO:0015035">
    <property type="term" value="F:protein-disulfide reductase activity"/>
    <property type="evidence" value="ECO:0007669"/>
    <property type="project" value="InterPro"/>
</dbReference>
<accession>A0A0B7AJW5</accession>
<dbReference type="PRINTS" id="PR00421">
    <property type="entry name" value="THIOREDOXIN"/>
</dbReference>
<gene>
    <name evidence="6" type="primary">ORF125350</name>
</gene>
<dbReference type="PANTHER" id="PTHR46115">
    <property type="entry name" value="THIOREDOXIN-LIKE PROTEIN 1"/>
    <property type="match status" value="1"/>
</dbReference>
<evidence type="ECO:0000256" key="4">
    <source>
        <dbReference type="PIRSR" id="PIRSR000077-4"/>
    </source>
</evidence>
<feature type="site" description="Contributes to redox potential value" evidence="3">
    <location>
        <position position="32"/>
    </location>
</feature>
<dbReference type="PIRSF" id="PIRSF000077">
    <property type="entry name" value="Thioredoxin"/>
    <property type="match status" value="1"/>
</dbReference>
<dbReference type="CDD" id="cd02947">
    <property type="entry name" value="TRX_family"/>
    <property type="match status" value="1"/>
</dbReference>
<feature type="site" description="Deprotonates C-terminal active site Cys" evidence="3">
    <location>
        <position position="24"/>
    </location>
</feature>
<feature type="active site" description="Nucleophile" evidence="3">
    <location>
        <position position="33"/>
    </location>
</feature>
<feature type="domain" description="Thioredoxin" evidence="5">
    <location>
        <begin position="1"/>
        <end position="103"/>
    </location>
</feature>
<evidence type="ECO:0000259" key="5">
    <source>
        <dbReference type="PROSITE" id="PS51352"/>
    </source>
</evidence>
<keyword evidence="1 4" id="KW-1015">Disulfide bond</keyword>
<sequence length="103" mass="11460">MLTIATKVDFDQTIKENDCLIVVDFFATWCGPCKTISPTIEGFSKEFTDVIFVKIDVDENSETAESCDIRAMPTFQFYKGGKKVGEVIGVDAKKIKDLIVALK</sequence>
<dbReference type="NCBIfam" id="TIGR01068">
    <property type="entry name" value="thioredoxin"/>
    <property type="match status" value="1"/>
</dbReference>
<feature type="active site" description="Nucleophile" evidence="3">
    <location>
        <position position="30"/>
    </location>
</feature>
<organism evidence="6">
    <name type="scientific">Arion vulgaris</name>
    <dbReference type="NCBI Taxonomy" id="1028688"/>
    <lineage>
        <taxon>Eukaryota</taxon>
        <taxon>Metazoa</taxon>
        <taxon>Spiralia</taxon>
        <taxon>Lophotrochozoa</taxon>
        <taxon>Mollusca</taxon>
        <taxon>Gastropoda</taxon>
        <taxon>Heterobranchia</taxon>
        <taxon>Euthyneura</taxon>
        <taxon>Panpulmonata</taxon>
        <taxon>Eupulmonata</taxon>
        <taxon>Stylommatophora</taxon>
        <taxon>Helicina</taxon>
        <taxon>Arionoidea</taxon>
        <taxon>Arionidae</taxon>
        <taxon>Arion</taxon>
    </lineage>
</organism>
<comment type="similarity">
    <text evidence="2">Belongs to the thioredoxin family.</text>
</comment>
<evidence type="ECO:0000256" key="2">
    <source>
        <dbReference type="PIRNR" id="PIRNR000077"/>
    </source>
</evidence>
<dbReference type="AlphaFoldDB" id="A0A0B7AJW5"/>
<dbReference type="EMBL" id="HACG01034434">
    <property type="protein sequence ID" value="CEK81299.1"/>
    <property type="molecule type" value="Transcribed_RNA"/>
</dbReference>
<dbReference type="InterPro" id="IPR013766">
    <property type="entry name" value="Thioredoxin_domain"/>
</dbReference>
<reference evidence="6" key="1">
    <citation type="submission" date="2014-12" db="EMBL/GenBank/DDBJ databases">
        <title>Insight into the proteome of Arion vulgaris.</title>
        <authorList>
            <person name="Aradska J."/>
            <person name="Bulat T."/>
            <person name="Smidak R."/>
            <person name="Sarate P."/>
            <person name="Gangsoo J."/>
            <person name="Sialana F."/>
            <person name="Bilban M."/>
            <person name="Lubec G."/>
        </authorList>
    </citation>
    <scope>NUCLEOTIDE SEQUENCE</scope>
    <source>
        <tissue evidence="6">Skin</tissue>
    </source>
</reference>
<evidence type="ECO:0000313" key="6">
    <source>
        <dbReference type="EMBL" id="CEK81299.1"/>
    </source>
</evidence>
<feature type="site" description="Contributes to redox potential value" evidence="3">
    <location>
        <position position="31"/>
    </location>
</feature>
<dbReference type="PROSITE" id="PS51352">
    <property type="entry name" value="THIOREDOXIN_2"/>
    <property type="match status" value="1"/>
</dbReference>
<dbReference type="PROSITE" id="PS00194">
    <property type="entry name" value="THIOREDOXIN_1"/>
    <property type="match status" value="1"/>
</dbReference>
<name>A0A0B7AJW5_9EUPU</name>